<feature type="domain" description="DUF7507" evidence="4">
    <location>
        <begin position="571"/>
        <end position="648"/>
    </location>
</feature>
<dbReference type="Pfam" id="PF17802">
    <property type="entry name" value="SpaA"/>
    <property type="match status" value="1"/>
</dbReference>
<dbReference type="Gene3D" id="2.60.40.10">
    <property type="entry name" value="Immunoglobulins"/>
    <property type="match status" value="1"/>
</dbReference>
<keyword evidence="1" id="KW-1133">Transmembrane helix</keyword>
<evidence type="ECO:0000259" key="4">
    <source>
        <dbReference type="Pfam" id="PF24346"/>
    </source>
</evidence>
<evidence type="ECO:0000313" key="5">
    <source>
        <dbReference type="EMBL" id="SCZ76393.1"/>
    </source>
</evidence>
<name>A0A1G5RQN1_9FIRM</name>
<organism evidence="5 6">
    <name type="scientific">Acidaminobacter hydrogenoformans DSM 2784</name>
    <dbReference type="NCBI Taxonomy" id="1120920"/>
    <lineage>
        <taxon>Bacteria</taxon>
        <taxon>Bacillati</taxon>
        <taxon>Bacillota</taxon>
        <taxon>Clostridia</taxon>
        <taxon>Peptostreptococcales</taxon>
        <taxon>Acidaminobacteraceae</taxon>
        <taxon>Acidaminobacter</taxon>
    </lineage>
</organism>
<evidence type="ECO:0000313" key="6">
    <source>
        <dbReference type="Proteomes" id="UP000199208"/>
    </source>
</evidence>
<feature type="chain" id="PRO_5011654590" evidence="2">
    <location>
        <begin position="30"/>
        <end position="971"/>
    </location>
</feature>
<dbReference type="InterPro" id="IPR055354">
    <property type="entry name" value="DUF7507"/>
</dbReference>
<dbReference type="InterPro" id="IPR013783">
    <property type="entry name" value="Ig-like_fold"/>
</dbReference>
<dbReference type="NCBIfam" id="TIGR01167">
    <property type="entry name" value="LPXTG_anchor"/>
    <property type="match status" value="1"/>
</dbReference>
<feature type="signal peptide" evidence="2">
    <location>
        <begin position="1"/>
        <end position="29"/>
    </location>
</feature>
<dbReference type="EMBL" id="FMWL01000001">
    <property type="protein sequence ID" value="SCZ76393.1"/>
    <property type="molecule type" value="Genomic_DNA"/>
</dbReference>
<feature type="domain" description="DUF7507" evidence="4">
    <location>
        <begin position="457"/>
        <end position="549"/>
    </location>
</feature>
<dbReference type="OrthoDB" id="2199792at2"/>
<dbReference type="Proteomes" id="UP000199208">
    <property type="component" value="Unassembled WGS sequence"/>
</dbReference>
<dbReference type="Pfam" id="PF24346">
    <property type="entry name" value="DUF7507"/>
    <property type="match status" value="3"/>
</dbReference>
<dbReference type="InterPro" id="IPR041033">
    <property type="entry name" value="SpaA_PFL_dom_1"/>
</dbReference>
<dbReference type="SUPFAM" id="SSF117074">
    <property type="entry name" value="Hypothetical protein PA1324"/>
    <property type="match status" value="1"/>
</dbReference>
<evidence type="ECO:0000259" key="3">
    <source>
        <dbReference type="Pfam" id="PF17802"/>
    </source>
</evidence>
<keyword evidence="1" id="KW-0812">Transmembrane</keyword>
<evidence type="ECO:0000256" key="2">
    <source>
        <dbReference type="SAM" id="SignalP"/>
    </source>
</evidence>
<dbReference type="RefSeq" id="WP_092589033.1">
    <property type="nucleotide sequence ID" value="NZ_FMWL01000001.1"/>
</dbReference>
<evidence type="ECO:0000256" key="1">
    <source>
        <dbReference type="SAM" id="Phobius"/>
    </source>
</evidence>
<keyword evidence="6" id="KW-1185">Reference proteome</keyword>
<feature type="transmembrane region" description="Helical" evidence="1">
    <location>
        <begin position="951"/>
        <end position="967"/>
    </location>
</feature>
<keyword evidence="2" id="KW-0732">Signal</keyword>
<feature type="domain" description="SpaA-like prealbumin fold" evidence="3">
    <location>
        <begin position="829"/>
        <end position="910"/>
    </location>
</feature>
<protein>
    <submittedName>
        <fullName evidence="5">LPXTG-motif cell wall anchor domain-containing protein/conserved repeat domain-containing protein</fullName>
    </submittedName>
</protein>
<gene>
    <name evidence="5" type="ORF">SAMN03080599_00216</name>
</gene>
<keyword evidence="1" id="KW-0472">Membrane</keyword>
<proteinExistence type="predicted"/>
<accession>A0A1G5RQN1</accession>
<reference evidence="5 6" key="1">
    <citation type="submission" date="2016-10" db="EMBL/GenBank/DDBJ databases">
        <authorList>
            <person name="de Groot N.N."/>
        </authorList>
    </citation>
    <scope>NUCLEOTIDE SEQUENCE [LARGE SCALE GENOMIC DNA]</scope>
    <source>
        <strain evidence="5 6">DSM 2784</strain>
    </source>
</reference>
<dbReference type="STRING" id="1120920.SAMN03080599_00216"/>
<dbReference type="AlphaFoldDB" id="A0A1G5RQN1"/>
<feature type="domain" description="DUF7507" evidence="4">
    <location>
        <begin position="345"/>
        <end position="441"/>
    </location>
</feature>
<sequence>MKRSSRFLAISLSLMLVFQAFVIAPISWAADFDITLDGSQSATVNNAIFKQSPSDSSTGTGIFTPFVRVQGNGTESGYNTDGTTEFDTKTGKWTHAIKLSDIPTVDVQGKFYRELLLDLNETKNDPYIQLDEFEIWLTKDKDISGYPFTTDQAIMVFSLEGESILLDYRINSGSGWGDYKALIPDELFAGYGNDYYFVLFSKLTQADSGFEEWGVLSSDITAAPSVDIEKLISIDDGETWLDADTSEDTVLAVYPGTVHFKVIIENTGNVPLTNVAVTDFSDDSEAIDFTGLNDYLGLGDKIESDPIEVSTILRSHANTATINAYYGKEKVTDSDSANYYTLPDPKIAINKTTNGDDDLDIIVGSDVTWEYEVTNIGNVPLSGISVNDSDENVTPAYVSGDTNEDDMLDLTETWIFKASGTAIQGSYSNTGYVSGTFEESTATADDDSNYFGYIPDAPAIQITKTTNGDDGLEIEVGSEITWSYEVTNKGNVALGNITVTDSDESITPVYVSGDANTDGNLDLTETWIYEATGTAIEGNYSNTGYVSGTFEEATYRDDDDSSYFGYIPDDPAIQIIKTTNGNDGLEIEVGSEITWRYEITNKGNVALGNITVTDSDESITPVYVSGDANTDGKLDLKETWIYEATGTAIEGNYSNIGYVSGSFGEGTVNDNDDSYYTGYVPQEPKTPEISINKTTNGSDGSRIRVGTAITWEYKVETVNGFDIYDVDVTDSDTDLDPQYVSGDDGDGVLEPGETWIYQATGTAVSGLYENIGYVTGYAEREVPVSDEDTSSYTGYTVTTTTTTRRTPDPDPGNIEIFKFLDSDGNGSFDEENEFPFENIRFQLYDEDKGLIETASTDDEGMLTFRNLDAGTYYIKEARNDYSITTGGFDENGFYEVDVDEDETVEIEVGNYREVIPPQEPPLGPPPEVEEILEEKVPQGPPLPQTGEIPPYFAYGIGSLLILAGAFMRRKF</sequence>